<feature type="transmembrane region" description="Helical" evidence="2">
    <location>
        <begin position="133"/>
        <end position="152"/>
    </location>
</feature>
<keyword evidence="3" id="KW-0732">Signal</keyword>
<sequence length="2802" mass="308845">MDDRVTLLLLFLAVITLGGVASKLSYQIEDTGDPRYPPHFFKKPWFLELLMFSGMVLSFPVYWAMECTSRSSKVQPDAAGVPLLGREPQGRGWKVRAMIFLPAMGDLVSSILNFTGLVYVSNSTAQMLGSSRYAGMALVLGSLLIVGWAASISAHEAGGGRRALGEAPLPQQFFGMFLCVAARAVGSIQFVLEEKVMSDSSLHPLEVVGTEGLVIDALVSEPASIFKYIGSDSSDSIFNIGSDSSETIFNIGIGSSETIFNIGIGSTETIFNIGSGSDTIFNGIGSETIFNIGSGSETIFQHIGSETILNISIGSETIFNGSDPVFNIGIGSDPIFIDIGSDSNTIFNYIGSDAMADQLDEVLNDLQLSGDEGVRDQPPVPDQLQIPDFDEFEEMQIEQRCSEPPPRKDGRHSDRHLGKMRAARDKRIKDNLRQQLKASDFVLASRAVFVKLKAKVSMGVRQNRMQTVACAVAQHRQRRAVEHCIERAADALGVGGRRVHLSFGHMWDEVEVKQAWRPSAKYRMLRKNVSMPTLVQRGTVGLALADLNRGKFKQHQSYWLAQPIEVHGAKARDLLPGIVKGSPTNFNVNDTETITETLSKVSSLTVMPMCDRASANVSILKQLGSTVEKLSTELGETGHKLLFWADTCGIHAHHRGKLKLRGLRGHTMRHYSIASMSRYRGNLSRSIRGIEKIVEAKLHRDVGQAHPCPYTLEQVADIFYDLGAERHQRPRKDGSQGGESQLITDLKELMAMANGDLTADRWVHHCWDGERNRPCCKTRAEAVEKMTVAAVHALYGSSDPRPAESRWTHLLPSFKRTLVRRLLHRVGLDCFVDTIPEGELDGLDGQQIGVEQEGTDAFFKHIIRVRTKKVRDYYADDLNMQQLIVFTAILEAADGNLLYPLLGDAIEDKAEDMSKLDKLLDEDSVIAKFSQDMVNLIDTWNNGDSSRRPLMLLDIINAPLTDQGFSRWARGQMLKINSVMARRYESRFSAWPYRLYPLSHGRSTEADRQRVARETLGAPDHMIDTYTRGIRKLFSTDAALTSLECQMVLAADFRAHCYGTDMIERLNSLYTARHPVRAPGRNSINAEREHFLDQLKAVHVSSGGDDPLTPSRLDSVSADETVSCLPLLEGASFGSVPAVPVLPAIEGPPGPMAIEDAPALADERAIVVAAPAAEQHQFEDAIVTRIPNPNQLPGAAEASRQDDRHGIKRGLSVYMLGQNKYLEDAKKAKGRNLTPDEVTQHRKQFQEMFAEGDQDVYQEAYQEWQHSSAAAQPDVREQPYAQWWGGGSRASPFTPAELCQYIDQHGWPKDREVYDADLTARKVDSDRKTNFEDTDGFDPWGISRSARNADKRASRVPAAFDVVEKGIFNFLVSINAGKGDDDASDVLLVIAGRAAHGGGHKRVASLVTDITFSPQVFDVTLNEFERAADAELELPSYVNISIRQSRLSHRYSAINTNTSDEWIFDLIQQFDDMDLYSAEYEICHDTGTLRRSKIVGLQLIDAQGGAAAAAVLEGGVAAGVQEQPRDLKDTSHLEFQRALCPLPTLAHQSMKINLHPMASSTSRTWSASQRSRRWRSSRQCTWRRDYLPNWVNLMFQLLRQMIAKGILTAANGSRDGQVLGGELPDIEDLLSCPEMPAAPVNRCLGNGRAQFQPAVAQPLSFPMGPLAQPVKLEQTIGDVKVEGALPENSEHPEADAQAKELQMVCTSFYTKTCEMMKYTRVKPPFPPEDESMAQPVQVEDGDSVLEFTKKKGVNVYSLAQKWPTSSTLAPVAKIRQTINGYLDETVNPKWYEEFVLGTLHALHRRLTKHKDKIEGKVQFDIQVAYHQLDNRVFSLISLHKSVKAWLDAQVNKLLQETLEPFSVVIAYMMHTGRRMSEELNIVMLYATFQGMALNLESLADAIDKFDVSIFSLLSKMTELDPPEDQGAQPAEPTKEAVKGKPKTGKSASAADKAAAAAKKIGEALRARAVVGQTPVFHFAAMVSESMQTWLSDLPESIVKNEVQAYDLMVEIEVVLNNWRKKELIMRCVNVVESARPPTAQVRQARRVILDLVRQPSSPASELARTMQAYPVGKALMEASRLHVAQSIEDDTATSAFDQASKKFELNFAECFDGMVAHSAVTKWSAASAHSNLTFFGDNINNAMTILKVGKYMMVDIYAASLGKLVPDIGDAIVAVYHGVEMPGPAAGSAEGAEGGGTTDAAETIKQDPNEIIENFSTVAAQVESTLETFTHTLHSMSERWKKCVLQLHKRVGDAMDDHIPKEYVLNPCTFESELQHTSGQLKDMIAIMKYCVALAQAKQRQPQTQDELEAFTDTIVKCAGALHSAHQAMFDFRGVESLATSMDIAREVSDQFKQFVETRGMRVYTDCADCFVDGKLAEISPGLSYTLGDVSEVVMKEVPFADACGRLFVGCEPKDLLLDSVYWIDGEAEDDTAIGKLSYNKALSDLASFMEAGSLESIQIPNATRNGQVERMPVKSAKVYLDMIAQVKDVAGCAAKVHSDLKKLKPTDEEVFGAHVHAHRMMHRLLLRLDELLNSTELHDFEKAGWVCSINPQSLRQWLKGVAVFTGRAKLTMLQTMANILQTHVDSCKAVLPDINSAIDGNGNYVEKIAVKIFSDEPTVVAAYNRVHKTMSWLIRAARMMDVTPPVAEHDATATSVAKARQVVSMIKGVEMLGELRLAPDGPQRARDYLAKYRNEKHQDVPVGFWREFESVAAESLEAGAAAACAKGGAAGSGSKSDEKSACQTPKAKVAQQEAKSTASKQKPQLDVKMEPQSEVGTSSGGTKRGASGPPQANSLKRAKRD</sequence>
<feature type="region of interest" description="Disordered" evidence="1">
    <location>
        <begin position="2727"/>
        <end position="2802"/>
    </location>
</feature>
<keyword evidence="5" id="KW-1185">Reference proteome</keyword>
<organism evidence="4 5">
    <name type="scientific">Prorocentrum cordatum</name>
    <dbReference type="NCBI Taxonomy" id="2364126"/>
    <lineage>
        <taxon>Eukaryota</taxon>
        <taxon>Sar</taxon>
        <taxon>Alveolata</taxon>
        <taxon>Dinophyceae</taxon>
        <taxon>Prorocentrales</taxon>
        <taxon>Prorocentraceae</taxon>
        <taxon>Prorocentrum</taxon>
    </lineage>
</organism>
<dbReference type="EMBL" id="CAUYUJ010017649">
    <property type="protein sequence ID" value="CAK0876618.1"/>
    <property type="molecule type" value="Genomic_DNA"/>
</dbReference>
<keyword evidence="2" id="KW-1133">Transmembrane helix</keyword>
<feature type="transmembrane region" description="Helical" evidence="2">
    <location>
        <begin position="99"/>
        <end position="121"/>
    </location>
</feature>
<feature type="region of interest" description="Disordered" evidence="1">
    <location>
        <begin position="1920"/>
        <end position="1950"/>
    </location>
</feature>
<protein>
    <submittedName>
        <fullName evidence="4">Uncharacterized protein</fullName>
    </submittedName>
</protein>
<gene>
    <name evidence="4" type="ORF">PCOR1329_LOCUS60923</name>
</gene>
<proteinExistence type="predicted"/>
<evidence type="ECO:0000256" key="1">
    <source>
        <dbReference type="SAM" id="MobiDB-lite"/>
    </source>
</evidence>
<evidence type="ECO:0000313" key="5">
    <source>
        <dbReference type="Proteomes" id="UP001189429"/>
    </source>
</evidence>
<feature type="signal peptide" evidence="3">
    <location>
        <begin position="1"/>
        <end position="22"/>
    </location>
</feature>
<name>A0ABN9VWZ9_9DINO</name>
<keyword evidence="2" id="KW-0472">Membrane</keyword>
<accession>A0ABN9VWZ9</accession>
<feature type="chain" id="PRO_5045903283" evidence="3">
    <location>
        <begin position="23"/>
        <end position="2802"/>
    </location>
</feature>
<feature type="transmembrane region" description="Helical" evidence="2">
    <location>
        <begin position="173"/>
        <end position="192"/>
    </location>
</feature>
<reference evidence="4" key="1">
    <citation type="submission" date="2023-10" db="EMBL/GenBank/DDBJ databases">
        <authorList>
            <person name="Chen Y."/>
            <person name="Shah S."/>
            <person name="Dougan E. K."/>
            <person name="Thang M."/>
            <person name="Chan C."/>
        </authorList>
    </citation>
    <scope>NUCLEOTIDE SEQUENCE [LARGE SCALE GENOMIC DNA]</scope>
</reference>
<feature type="transmembrane region" description="Helical" evidence="2">
    <location>
        <begin position="45"/>
        <end position="65"/>
    </location>
</feature>
<evidence type="ECO:0000256" key="2">
    <source>
        <dbReference type="SAM" id="Phobius"/>
    </source>
</evidence>
<feature type="compositionally biased region" description="Polar residues" evidence="1">
    <location>
        <begin position="2754"/>
        <end position="2763"/>
    </location>
</feature>
<evidence type="ECO:0000313" key="4">
    <source>
        <dbReference type="EMBL" id="CAK0876618.1"/>
    </source>
</evidence>
<dbReference type="Proteomes" id="UP001189429">
    <property type="component" value="Unassembled WGS sequence"/>
</dbReference>
<feature type="region of interest" description="Disordered" evidence="1">
    <location>
        <begin position="396"/>
        <end position="424"/>
    </location>
</feature>
<comment type="caution">
    <text evidence="4">The sequence shown here is derived from an EMBL/GenBank/DDBJ whole genome shotgun (WGS) entry which is preliminary data.</text>
</comment>
<evidence type="ECO:0000256" key="3">
    <source>
        <dbReference type="SAM" id="SignalP"/>
    </source>
</evidence>
<keyword evidence="2" id="KW-0812">Transmembrane</keyword>
<feature type="compositionally biased region" description="Basic and acidic residues" evidence="1">
    <location>
        <begin position="405"/>
        <end position="424"/>
    </location>
</feature>
<dbReference type="PANTHER" id="PTHR13146">
    <property type="match status" value="1"/>
</dbReference>